<dbReference type="GO" id="GO:0043041">
    <property type="term" value="P:amino acid activation for nonribosomal peptide biosynthetic process"/>
    <property type="evidence" value="ECO:0007669"/>
    <property type="project" value="TreeGrafter"/>
</dbReference>
<dbReference type="AlphaFoldDB" id="A0AAU8J7L0"/>
<dbReference type="RefSeq" id="WP_353947354.1">
    <property type="nucleotide sequence ID" value="NZ_CP159535.1"/>
</dbReference>
<evidence type="ECO:0000313" key="3">
    <source>
        <dbReference type="EMBL" id="XCJ75940.1"/>
    </source>
</evidence>
<organism evidence="3">
    <name type="scientific">Streptomyces tabacisoli</name>
    <dbReference type="NCBI Taxonomy" id="3156398"/>
    <lineage>
        <taxon>Bacteria</taxon>
        <taxon>Bacillati</taxon>
        <taxon>Actinomycetota</taxon>
        <taxon>Actinomycetes</taxon>
        <taxon>Kitasatosporales</taxon>
        <taxon>Streptomycetaceae</taxon>
        <taxon>Streptomyces</taxon>
    </lineage>
</organism>
<dbReference type="SUPFAM" id="SSF52777">
    <property type="entry name" value="CoA-dependent acyltransferases"/>
    <property type="match status" value="2"/>
</dbReference>
<geneLocation type="plasmid" evidence="3">
    <name>punmamed1</name>
</geneLocation>
<dbReference type="Gene3D" id="3.30.559.10">
    <property type="entry name" value="Chloramphenicol acetyltransferase-like domain"/>
    <property type="match status" value="1"/>
</dbReference>
<feature type="domain" description="Condensation" evidence="2">
    <location>
        <begin position="100"/>
        <end position="441"/>
    </location>
</feature>
<dbReference type="PANTHER" id="PTHR45527:SF1">
    <property type="entry name" value="FATTY ACID SYNTHASE"/>
    <property type="match status" value="1"/>
</dbReference>
<evidence type="ECO:0000259" key="2">
    <source>
        <dbReference type="Pfam" id="PF00668"/>
    </source>
</evidence>
<dbReference type="GO" id="GO:0044550">
    <property type="term" value="P:secondary metabolite biosynthetic process"/>
    <property type="evidence" value="ECO:0007669"/>
    <property type="project" value="TreeGrafter"/>
</dbReference>
<dbReference type="PANTHER" id="PTHR45527">
    <property type="entry name" value="NONRIBOSOMAL PEPTIDE SYNTHETASE"/>
    <property type="match status" value="1"/>
</dbReference>
<protein>
    <submittedName>
        <fullName evidence="3">Condensation domain-containing protein</fullName>
    </submittedName>
</protein>
<dbReference type="InterPro" id="IPR023213">
    <property type="entry name" value="CAT-like_dom_sf"/>
</dbReference>
<dbReference type="Gene3D" id="3.30.559.30">
    <property type="entry name" value="Nonribosomal peptide synthetase, condensation domain"/>
    <property type="match status" value="1"/>
</dbReference>
<evidence type="ECO:0000256" key="1">
    <source>
        <dbReference type="SAM" id="MobiDB-lite"/>
    </source>
</evidence>
<feature type="compositionally biased region" description="Gly residues" evidence="1">
    <location>
        <begin position="298"/>
        <end position="309"/>
    </location>
</feature>
<sequence>MSSHQPHADTVPVVLHEPDGTSAAAPVLFELCELLDTAQAEAVAARLALRHRTCAVTLDDDGTGRHLLRLTPDRTAPGAARPDATEELLADLLQPPDVETIPVTGHQRDLLTAALTGQDGPGRHIEQLCWTWSGPLDVPLFTESWQSVAEREAVLRAAFDWTAAPRLVIHDHASVEIARHGAAGVGWSELQRRDREREFALHRPGLLRLALLDGPPAVRPTTHVLMSYHRALLDERGASLLVREFYRAYLAGGSVPGGERRPDIRDHAAWVAGLAPDGARQFWAGAGPPRHAAVSPGRPGGTTHQGGTGRVQRRLRPHHTARLRAWAALQGAGESSVLHAVWALLLYRAAGARGAAPVSFDVHFSGRDLALRDAAAVPGLLGSALPMTVTVDPAVPVEELLWQVRDAALDLSSYAWVSGDRVRRWSGREHDPRLTDTLVRFDARPELPPALLSELAARDIEVDAPRGAGGGTSLPVTLVAQHDGSDGLLLTATHDRAELSDADAAQTLSQCVHLLRSLSDRPGPAGTVGEVLALLESSGVPRAARHSRTAPDTAPRVLRGGGPGADVICLVTVPGVVPGVYEALVRAYDGPEHVVSLGPVGPTATLPAAVTRLLGPRGRLVVCGSGPAASVAYALGRAAAAGTGAVTSVVMTGVGDAESSASALARALVRLRERYG</sequence>
<dbReference type="Pfam" id="PF00668">
    <property type="entry name" value="Condensation"/>
    <property type="match status" value="1"/>
</dbReference>
<dbReference type="InterPro" id="IPR001242">
    <property type="entry name" value="Condensation_dom"/>
</dbReference>
<accession>A0AAU8J7L0</accession>
<reference evidence="3" key="1">
    <citation type="submission" date="2024-06" db="EMBL/GenBank/DDBJ databases">
        <title>Streptomyces sp. strain HUAS MG91 genome sequences.</title>
        <authorList>
            <person name="Mo P."/>
        </authorList>
    </citation>
    <scope>NUCLEOTIDE SEQUENCE</scope>
    <source>
        <strain evidence="3">HUAS MG91</strain>
        <plasmid evidence="3">punmamed1</plasmid>
    </source>
</reference>
<feature type="region of interest" description="Disordered" evidence="1">
    <location>
        <begin position="286"/>
        <end position="315"/>
    </location>
</feature>
<dbReference type="KEGG" id="stac:ABII15_38585"/>
<dbReference type="GO" id="GO:0003824">
    <property type="term" value="F:catalytic activity"/>
    <property type="evidence" value="ECO:0007669"/>
    <property type="project" value="InterPro"/>
</dbReference>
<dbReference type="GO" id="GO:0008610">
    <property type="term" value="P:lipid biosynthetic process"/>
    <property type="evidence" value="ECO:0007669"/>
    <property type="project" value="UniProtKB-ARBA"/>
</dbReference>
<proteinExistence type="predicted"/>
<dbReference type="GO" id="GO:0005737">
    <property type="term" value="C:cytoplasm"/>
    <property type="evidence" value="ECO:0007669"/>
    <property type="project" value="TreeGrafter"/>
</dbReference>
<dbReference type="EMBL" id="CP159535">
    <property type="protein sequence ID" value="XCJ75940.1"/>
    <property type="molecule type" value="Genomic_DNA"/>
</dbReference>
<name>A0AAU8J7L0_9ACTN</name>
<gene>
    <name evidence="3" type="ORF">ABII15_38585</name>
</gene>
<dbReference type="GO" id="GO:0031177">
    <property type="term" value="F:phosphopantetheine binding"/>
    <property type="evidence" value="ECO:0007669"/>
    <property type="project" value="TreeGrafter"/>
</dbReference>
<keyword evidence="3" id="KW-0614">Plasmid</keyword>